<feature type="compositionally biased region" description="Low complexity" evidence="1">
    <location>
        <begin position="33"/>
        <end position="48"/>
    </location>
</feature>
<sequence>MPPALGRLKGIHTDDPDNALMPQARKSADPVETAGPAKAQAGPAGTKPTWAEARLERADPAEAGSTEAEMFTRRR</sequence>
<accession>A0ABQ4BM47</accession>
<evidence type="ECO:0000256" key="1">
    <source>
        <dbReference type="SAM" id="MobiDB-lite"/>
    </source>
</evidence>
<name>A0ABQ4BM47_9ACTN</name>
<dbReference type="EMBL" id="BOMS01000124">
    <property type="protein sequence ID" value="GIE71381.1"/>
    <property type="molecule type" value="Genomic_DNA"/>
</dbReference>
<evidence type="ECO:0000313" key="3">
    <source>
        <dbReference type="Proteomes" id="UP000624709"/>
    </source>
</evidence>
<reference evidence="2 3" key="1">
    <citation type="submission" date="2021-01" db="EMBL/GenBank/DDBJ databases">
        <title>Whole genome shotgun sequence of Actinoplanes palleronii NBRC 14916.</title>
        <authorList>
            <person name="Komaki H."/>
            <person name="Tamura T."/>
        </authorList>
    </citation>
    <scope>NUCLEOTIDE SEQUENCE [LARGE SCALE GENOMIC DNA]</scope>
    <source>
        <strain evidence="2 3">NBRC 14916</strain>
    </source>
</reference>
<gene>
    <name evidence="2" type="ORF">Apa02nite_074890</name>
</gene>
<keyword evidence="3" id="KW-1185">Reference proteome</keyword>
<comment type="caution">
    <text evidence="2">The sequence shown here is derived from an EMBL/GenBank/DDBJ whole genome shotgun (WGS) entry which is preliminary data.</text>
</comment>
<protein>
    <submittedName>
        <fullName evidence="2">Uncharacterized protein</fullName>
    </submittedName>
</protein>
<proteinExistence type="predicted"/>
<feature type="region of interest" description="Disordered" evidence="1">
    <location>
        <begin position="1"/>
        <end position="75"/>
    </location>
</feature>
<dbReference type="Proteomes" id="UP000624709">
    <property type="component" value="Unassembled WGS sequence"/>
</dbReference>
<organism evidence="2 3">
    <name type="scientific">Actinoplanes palleronii</name>
    <dbReference type="NCBI Taxonomy" id="113570"/>
    <lineage>
        <taxon>Bacteria</taxon>
        <taxon>Bacillati</taxon>
        <taxon>Actinomycetota</taxon>
        <taxon>Actinomycetes</taxon>
        <taxon>Micromonosporales</taxon>
        <taxon>Micromonosporaceae</taxon>
        <taxon>Actinoplanes</taxon>
    </lineage>
</organism>
<evidence type="ECO:0000313" key="2">
    <source>
        <dbReference type="EMBL" id="GIE71381.1"/>
    </source>
</evidence>